<dbReference type="AlphaFoldDB" id="A0A816G613"/>
<accession>A0A816G613</accession>
<organism evidence="3 4">
    <name type="scientific">Adineta steineri</name>
    <dbReference type="NCBI Taxonomy" id="433720"/>
    <lineage>
        <taxon>Eukaryota</taxon>
        <taxon>Metazoa</taxon>
        <taxon>Spiralia</taxon>
        <taxon>Gnathifera</taxon>
        <taxon>Rotifera</taxon>
        <taxon>Eurotatoria</taxon>
        <taxon>Bdelloidea</taxon>
        <taxon>Adinetida</taxon>
        <taxon>Adinetidae</taxon>
        <taxon>Adineta</taxon>
    </lineage>
</organism>
<dbReference type="Proteomes" id="UP000663832">
    <property type="component" value="Unassembled WGS sequence"/>
</dbReference>
<protein>
    <submittedName>
        <fullName evidence="3">Uncharacterized protein</fullName>
    </submittedName>
</protein>
<keyword evidence="1" id="KW-0472">Membrane</keyword>
<dbReference type="Proteomes" id="UP000663877">
    <property type="component" value="Unassembled WGS sequence"/>
</dbReference>
<dbReference type="EMBL" id="CAJNOI010005928">
    <property type="protein sequence ID" value="CAF1572441.1"/>
    <property type="molecule type" value="Genomic_DNA"/>
</dbReference>
<reference evidence="3" key="1">
    <citation type="submission" date="2021-02" db="EMBL/GenBank/DDBJ databases">
        <authorList>
            <person name="Nowell W R."/>
        </authorList>
    </citation>
    <scope>NUCLEOTIDE SEQUENCE</scope>
</reference>
<sequence>MGNSRDYLGRLILIISTIILSITPGYLSAQVNAGMAINLNSGTMIQTAFSVDLTNIDITQITS</sequence>
<dbReference type="OrthoDB" id="10119781at2759"/>
<gene>
    <name evidence="2" type="ORF">BJG266_LOCUS47877</name>
    <name evidence="3" type="ORF">QVE165_LOCUS64928</name>
</gene>
<feature type="non-terminal residue" evidence="3">
    <location>
        <position position="1"/>
    </location>
</feature>
<keyword evidence="4" id="KW-1185">Reference proteome</keyword>
<comment type="caution">
    <text evidence="3">The sequence shown here is derived from an EMBL/GenBank/DDBJ whole genome shotgun (WGS) entry which is preliminary data.</text>
</comment>
<keyword evidence="1" id="KW-1133">Transmembrane helix</keyword>
<evidence type="ECO:0000256" key="1">
    <source>
        <dbReference type="SAM" id="Phobius"/>
    </source>
</evidence>
<dbReference type="EMBL" id="CAJNOM010006342">
    <property type="protein sequence ID" value="CAF1669630.1"/>
    <property type="molecule type" value="Genomic_DNA"/>
</dbReference>
<evidence type="ECO:0000313" key="2">
    <source>
        <dbReference type="EMBL" id="CAF1572441.1"/>
    </source>
</evidence>
<evidence type="ECO:0000313" key="3">
    <source>
        <dbReference type="EMBL" id="CAF1669630.1"/>
    </source>
</evidence>
<name>A0A816G613_9BILA</name>
<keyword evidence="1" id="KW-0812">Transmembrane</keyword>
<feature type="transmembrane region" description="Helical" evidence="1">
    <location>
        <begin position="7"/>
        <end position="27"/>
    </location>
</feature>
<evidence type="ECO:0000313" key="4">
    <source>
        <dbReference type="Proteomes" id="UP000663832"/>
    </source>
</evidence>
<proteinExistence type="predicted"/>